<dbReference type="AlphaFoldDB" id="A0A8X6K9F1"/>
<dbReference type="OrthoDB" id="10417976at2759"/>
<organism evidence="1 2">
    <name type="scientific">Trichonephila clavata</name>
    <name type="common">Joro spider</name>
    <name type="synonym">Nephila clavata</name>
    <dbReference type="NCBI Taxonomy" id="2740835"/>
    <lineage>
        <taxon>Eukaryota</taxon>
        <taxon>Metazoa</taxon>
        <taxon>Ecdysozoa</taxon>
        <taxon>Arthropoda</taxon>
        <taxon>Chelicerata</taxon>
        <taxon>Arachnida</taxon>
        <taxon>Araneae</taxon>
        <taxon>Araneomorphae</taxon>
        <taxon>Entelegynae</taxon>
        <taxon>Araneoidea</taxon>
        <taxon>Nephilidae</taxon>
        <taxon>Trichonephila</taxon>
    </lineage>
</organism>
<keyword evidence="2" id="KW-1185">Reference proteome</keyword>
<protein>
    <submittedName>
        <fullName evidence="1">Spider silk-constituting element SpiCE-NMa5</fullName>
    </submittedName>
</protein>
<reference evidence="1" key="1">
    <citation type="submission" date="2020-07" db="EMBL/GenBank/DDBJ databases">
        <title>Multicomponent nature underlies the extraordinary mechanical properties of spider dragline silk.</title>
        <authorList>
            <person name="Kono N."/>
            <person name="Nakamura H."/>
            <person name="Mori M."/>
            <person name="Yoshida Y."/>
            <person name="Ohtoshi R."/>
            <person name="Malay A.D."/>
            <person name="Moran D.A.P."/>
            <person name="Tomita M."/>
            <person name="Numata K."/>
            <person name="Arakawa K."/>
        </authorList>
    </citation>
    <scope>NUCLEOTIDE SEQUENCE</scope>
</reference>
<name>A0A8X6K9F1_TRICU</name>
<accession>A0A8X6K9F1</accession>
<evidence type="ECO:0000313" key="2">
    <source>
        <dbReference type="Proteomes" id="UP000887116"/>
    </source>
</evidence>
<sequence>MLIRTIYPTAQRTKYSRYKVQQEIIQSRRTISTMFWTTRLALALLGVLCILNSLVLVKSVPASMTENQSSDNPTLKEAMKILEKDFSLFETGIINEIRSLLGMLAVSGP</sequence>
<dbReference type="EMBL" id="BMAO01030005">
    <property type="protein sequence ID" value="GFQ65088.1"/>
    <property type="molecule type" value="Genomic_DNA"/>
</dbReference>
<proteinExistence type="predicted"/>
<dbReference type="Proteomes" id="UP000887116">
    <property type="component" value="Unassembled WGS sequence"/>
</dbReference>
<evidence type="ECO:0000313" key="1">
    <source>
        <dbReference type="EMBL" id="GFQ65088.1"/>
    </source>
</evidence>
<comment type="caution">
    <text evidence="1">The sequence shown here is derived from an EMBL/GenBank/DDBJ whole genome shotgun (WGS) entry which is preliminary data.</text>
</comment>
<gene>
    <name evidence="1" type="primary">SpiCE-NMa5</name>
    <name evidence="1" type="ORF">TNCT_800351</name>
</gene>